<dbReference type="KEGG" id="rub:GBA63_06895"/>
<dbReference type="AlphaFoldDB" id="A0A6G8Q7F1"/>
<proteinExistence type="predicted"/>
<dbReference type="Proteomes" id="UP000501452">
    <property type="component" value="Chromosome"/>
</dbReference>
<organism evidence="1 2">
    <name type="scientific">Rubrobacter tropicus</name>
    <dbReference type="NCBI Taxonomy" id="2653851"/>
    <lineage>
        <taxon>Bacteria</taxon>
        <taxon>Bacillati</taxon>
        <taxon>Actinomycetota</taxon>
        <taxon>Rubrobacteria</taxon>
        <taxon>Rubrobacterales</taxon>
        <taxon>Rubrobacteraceae</taxon>
        <taxon>Rubrobacter</taxon>
    </lineage>
</organism>
<reference evidence="1 2" key="1">
    <citation type="submission" date="2019-10" db="EMBL/GenBank/DDBJ databases">
        <title>Rubrobacter sp nov SCSIO 52090 isolated from a deep-sea sediment in the South China Sea.</title>
        <authorList>
            <person name="Chen R.W."/>
        </authorList>
    </citation>
    <scope>NUCLEOTIDE SEQUENCE [LARGE SCALE GENOMIC DNA]</scope>
    <source>
        <strain evidence="1 2">SCSIO 52909</strain>
    </source>
</reference>
<gene>
    <name evidence="1" type="ORF">GBA63_06895</name>
</gene>
<keyword evidence="2" id="KW-1185">Reference proteome</keyword>
<evidence type="ECO:0000313" key="1">
    <source>
        <dbReference type="EMBL" id="QIN82405.1"/>
    </source>
</evidence>
<dbReference type="EMBL" id="CP045119">
    <property type="protein sequence ID" value="QIN82405.1"/>
    <property type="molecule type" value="Genomic_DNA"/>
</dbReference>
<name>A0A6G8Q7F1_9ACTN</name>
<sequence>MIRLPFFGKVTRVPDPGQCVGLLLEDGSRRQGFRAISCPLTSETGEVVIWVATEDEYRAAWRSNREAVGVPWPVDRISISDAPAHQLPMRSA</sequence>
<accession>A0A6G8Q7F1</accession>
<protein>
    <submittedName>
        <fullName evidence="1">Uncharacterized protein</fullName>
    </submittedName>
</protein>
<evidence type="ECO:0000313" key="2">
    <source>
        <dbReference type="Proteomes" id="UP000501452"/>
    </source>
</evidence>